<comment type="caution">
    <text evidence="12">The sequence shown here is derived from an EMBL/GenBank/DDBJ whole genome shotgun (WGS) entry which is preliminary data.</text>
</comment>
<evidence type="ECO:0000256" key="8">
    <source>
        <dbReference type="ARBA" id="ARBA00023014"/>
    </source>
</evidence>
<dbReference type="GO" id="GO:0051536">
    <property type="term" value="F:iron-sulfur cluster binding"/>
    <property type="evidence" value="ECO:0007669"/>
    <property type="project" value="UniProtKB-KW"/>
</dbReference>
<dbReference type="PIRSF" id="PIRSF005572">
    <property type="entry name" value="NifS"/>
    <property type="match status" value="1"/>
</dbReference>
<dbReference type="InterPro" id="IPR016454">
    <property type="entry name" value="Cysteine_dSase"/>
</dbReference>
<dbReference type="InterPro" id="IPR000192">
    <property type="entry name" value="Aminotrans_V_dom"/>
</dbReference>
<dbReference type="Gene3D" id="3.90.1150.10">
    <property type="entry name" value="Aspartate Aminotransferase, domain 1"/>
    <property type="match status" value="1"/>
</dbReference>
<dbReference type="AlphaFoldDB" id="A0A6M0T2Q2"/>
<dbReference type="InterPro" id="IPR015422">
    <property type="entry name" value="PyrdxlP-dep_Trfase_small"/>
</dbReference>
<keyword evidence="4" id="KW-0808">Transferase</keyword>
<comment type="similarity">
    <text evidence="2">Belongs to the class-V pyridoxal-phosphate-dependent aminotransferase family. NifS/IscS subfamily.</text>
</comment>
<protein>
    <recommendedName>
        <fullName evidence="3">cysteine desulfurase</fullName>
        <ecNumber evidence="3">2.8.1.7</ecNumber>
    </recommendedName>
</protein>
<evidence type="ECO:0000313" key="13">
    <source>
        <dbReference type="Proteomes" id="UP000473089"/>
    </source>
</evidence>
<dbReference type="EC" id="2.8.1.7" evidence="3"/>
<dbReference type="GO" id="GO:0046872">
    <property type="term" value="F:metal ion binding"/>
    <property type="evidence" value="ECO:0007669"/>
    <property type="project" value="UniProtKB-KW"/>
</dbReference>
<reference evidence="12 13" key="1">
    <citation type="submission" date="2019-02" db="EMBL/GenBank/DDBJ databases">
        <title>Genome sequencing of Clostridium botulinum clinical isolates.</title>
        <authorList>
            <person name="Brunt J."/>
            <person name="Van Vliet A.H.M."/>
            <person name="Stringer S.C."/>
            <person name="Grant K.A."/>
            <person name="Carter A.C."/>
            <person name="Peck M.W."/>
        </authorList>
    </citation>
    <scope>NUCLEOTIDE SEQUENCE [LARGE SCALE GENOMIC DNA]</scope>
    <source>
        <strain evidence="12 13">R1125/03</strain>
    </source>
</reference>
<evidence type="ECO:0000256" key="3">
    <source>
        <dbReference type="ARBA" id="ARBA00012239"/>
    </source>
</evidence>
<sequence length="376" mass="41588">MENKIYMDHAATTYIKKDVLDAMIPYLTEYYANPSAIYNMSNTLKIAIDEAKEEIADFIGGDPEEIFFTSGGTEGDNWAIKGIAYGNESKGRHIITSSIEHPAVLNSCKYLEQKGFEITFLPVDKSGRIDLKKLEKSIREDTRLVSIMTANNEIGTIQDIKSIGEICKNHKVLFHTDAVQALGQTYINVKEMNIDLMTITAHKIYGPKGIGALYIKKGTRIDNLLHGGNQERGKRAGTENPAAIVGFQKAISLLKEKGQEDNERIEKLRDKFIKGLLQIEGTKINGALGRDRLKGNINVSFKNIDGDLLLMLLDNEGICASAGSACSAGATYASHVLLDLGLDEKLSKRTIRFTLGAKNTEEEVEFVLEKLKKIVN</sequence>
<evidence type="ECO:0000256" key="10">
    <source>
        <dbReference type="RuleBase" id="RU004504"/>
    </source>
</evidence>
<name>A0A6M0T2Q2_CLOBO</name>
<evidence type="ECO:0000259" key="11">
    <source>
        <dbReference type="Pfam" id="PF00266"/>
    </source>
</evidence>
<dbReference type="FunFam" id="3.40.640.10:FF:000084">
    <property type="entry name" value="IscS-like cysteine desulfurase"/>
    <property type="match status" value="1"/>
</dbReference>
<keyword evidence="8" id="KW-0411">Iron-sulfur</keyword>
<evidence type="ECO:0000313" key="12">
    <source>
        <dbReference type="EMBL" id="NFA60441.1"/>
    </source>
</evidence>
<proteinExistence type="inferred from homology"/>
<dbReference type="NCBIfam" id="NF002806">
    <property type="entry name" value="PRK02948.1"/>
    <property type="match status" value="1"/>
</dbReference>
<keyword evidence="7" id="KW-0408">Iron</keyword>
<evidence type="ECO:0000256" key="4">
    <source>
        <dbReference type="ARBA" id="ARBA00022679"/>
    </source>
</evidence>
<dbReference type="EMBL" id="SGJP01000015">
    <property type="protein sequence ID" value="NFA60441.1"/>
    <property type="molecule type" value="Genomic_DNA"/>
</dbReference>
<comment type="catalytic activity">
    <reaction evidence="9">
        <text>(sulfur carrier)-H + L-cysteine = (sulfur carrier)-SH + L-alanine</text>
        <dbReference type="Rhea" id="RHEA:43892"/>
        <dbReference type="Rhea" id="RHEA-COMP:14737"/>
        <dbReference type="Rhea" id="RHEA-COMP:14739"/>
        <dbReference type="ChEBI" id="CHEBI:29917"/>
        <dbReference type="ChEBI" id="CHEBI:35235"/>
        <dbReference type="ChEBI" id="CHEBI:57972"/>
        <dbReference type="ChEBI" id="CHEBI:64428"/>
        <dbReference type="EC" id="2.8.1.7"/>
    </reaction>
</comment>
<feature type="domain" description="Aminotransferase class V" evidence="11">
    <location>
        <begin position="5"/>
        <end position="365"/>
    </location>
</feature>
<evidence type="ECO:0000256" key="7">
    <source>
        <dbReference type="ARBA" id="ARBA00023004"/>
    </source>
</evidence>
<dbReference type="InterPro" id="IPR015421">
    <property type="entry name" value="PyrdxlP-dep_Trfase_major"/>
</dbReference>
<dbReference type="PROSITE" id="PS00595">
    <property type="entry name" value="AA_TRANSFER_CLASS_5"/>
    <property type="match status" value="1"/>
</dbReference>
<dbReference type="Pfam" id="PF00266">
    <property type="entry name" value="Aminotran_5"/>
    <property type="match status" value="1"/>
</dbReference>
<dbReference type="Proteomes" id="UP000473089">
    <property type="component" value="Unassembled WGS sequence"/>
</dbReference>
<dbReference type="SUPFAM" id="SSF53383">
    <property type="entry name" value="PLP-dependent transferases"/>
    <property type="match status" value="1"/>
</dbReference>
<dbReference type="GO" id="GO:0031071">
    <property type="term" value="F:cysteine desulfurase activity"/>
    <property type="evidence" value="ECO:0007669"/>
    <property type="project" value="UniProtKB-EC"/>
</dbReference>
<evidence type="ECO:0000256" key="6">
    <source>
        <dbReference type="ARBA" id="ARBA00022898"/>
    </source>
</evidence>
<dbReference type="InterPro" id="IPR020578">
    <property type="entry name" value="Aminotrans_V_PyrdxlP_BS"/>
</dbReference>
<organism evidence="12 13">
    <name type="scientific">Clostridium botulinum</name>
    <dbReference type="NCBI Taxonomy" id="1491"/>
    <lineage>
        <taxon>Bacteria</taxon>
        <taxon>Bacillati</taxon>
        <taxon>Bacillota</taxon>
        <taxon>Clostridia</taxon>
        <taxon>Eubacteriales</taxon>
        <taxon>Clostridiaceae</taxon>
        <taxon>Clostridium</taxon>
    </lineage>
</organism>
<evidence type="ECO:0000256" key="5">
    <source>
        <dbReference type="ARBA" id="ARBA00022723"/>
    </source>
</evidence>
<keyword evidence="5" id="KW-0479">Metal-binding</keyword>
<comment type="cofactor">
    <cofactor evidence="1 10">
        <name>pyridoxal 5'-phosphate</name>
        <dbReference type="ChEBI" id="CHEBI:597326"/>
    </cofactor>
</comment>
<dbReference type="Gene3D" id="1.10.260.50">
    <property type="match status" value="1"/>
</dbReference>
<dbReference type="PANTHER" id="PTHR11601:SF34">
    <property type="entry name" value="CYSTEINE DESULFURASE"/>
    <property type="match status" value="1"/>
</dbReference>
<dbReference type="Gene3D" id="3.40.640.10">
    <property type="entry name" value="Type I PLP-dependent aspartate aminotransferase-like (Major domain)"/>
    <property type="match status" value="1"/>
</dbReference>
<dbReference type="PANTHER" id="PTHR11601">
    <property type="entry name" value="CYSTEINE DESULFURYLASE FAMILY MEMBER"/>
    <property type="match status" value="1"/>
</dbReference>
<keyword evidence="6" id="KW-0663">Pyridoxal phosphate</keyword>
<evidence type="ECO:0000256" key="9">
    <source>
        <dbReference type="ARBA" id="ARBA00050776"/>
    </source>
</evidence>
<accession>A0A6M0T2Q2</accession>
<evidence type="ECO:0000256" key="2">
    <source>
        <dbReference type="ARBA" id="ARBA00006490"/>
    </source>
</evidence>
<dbReference type="InterPro" id="IPR015424">
    <property type="entry name" value="PyrdxlP-dep_Trfase"/>
</dbReference>
<gene>
    <name evidence="12" type="ORF">EXM42_08565</name>
</gene>
<evidence type="ECO:0000256" key="1">
    <source>
        <dbReference type="ARBA" id="ARBA00001933"/>
    </source>
</evidence>